<feature type="compositionally biased region" description="Basic residues" evidence="1">
    <location>
        <begin position="231"/>
        <end position="251"/>
    </location>
</feature>
<keyword evidence="3" id="KW-1185">Reference proteome</keyword>
<gene>
    <name evidence="2" type="ORF">MB27_06525</name>
</gene>
<name>A0A0A6XDE7_ACTUT</name>
<dbReference type="AlphaFoldDB" id="A0A0A6XDE7"/>
<dbReference type="Proteomes" id="UP000054537">
    <property type="component" value="Unassembled WGS sequence"/>
</dbReference>
<dbReference type="Gene3D" id="3.30.70.270">
    <property type="match status" value="1"/>
</dbReference>
<dbReference type="STRING" id="1869.MB27_06525"/>
<accession>A0A0A6XDE7</accession>
<feature type="region of interest" description="Disordered" evidence="1">
    <location>
        <begin position="217"/>
        <end position="257"/>
    </location>
</feature>
<dbReference type="InterPro" id="IPR043128">
    <property type="entry name" value="Rev_trsase/Diguanyl_cyclase"/>
</dbReference>
<feature type="compositionally biased region" description="Basic and acidic residues" evidence="1">
    <location>
        <begin position="81"/>
        <end position="94"/>
    </location>
</feature>
<evidence type="ECO:0000313" key="2">
    <source>
        <dbReference type="EMBL" id="KHD78122.1"/>
    </source>
</evidence>
<evidence type="ECO:0000256" key="1">
    <source>
        <dbReference type="SAM" id="MobiDB-lite"/>
    </source>
</evidence>
<feature type="compositionally biased region" description="Polar residues" evidence="1">
    <location>
        <begin position="104"/>
        <end position="116"/>
    </location>
</feature>
<feature type="region of interest" description="Disordered" evidence="1">
    <location>
        <begin position="72"/>
        <end position="134"/>
    </location>
</feature>
<dbReference type="EMBL" id="JRTT01000006">
    <property type="protein sequence ID" value="KHD78122.1"/>
    <property type="molecule type" value="Genomic_DNA"/>
</dbReference>
<sequence>MIAEAGWVPGRRDRPLAAVRDVLRQLVCAVESEPFEPEPGRRAGVQLVKVRMADPRVLGAAVRLLADRLPALFPSDGSTSGRERDGSTSGRQRDGFASGRQRDGSTSGRQGDGSTSGRERDGSTGDRQRDGFVGDRGAVTERVLRVLEQMINGFGAALRDTAMRAGDDMHRAIRLAWENEKAMLEIELQHARLHDPVTHLPNRNYLREQLRRTIEAAGGHAADRDGPVAGRRLHRSQRRARPRPRRRHVGRDRRPPA</sequence>
<feature type="compositionally biased region" description="Basic and acidic residues" evidence="1">
    <location>
        <begin position="117"/>
        <end position="134"/>
    </location>
</feature>
<proteinExistence type="predicted"/>
<evidence type="ECO:0000313" key="3">
    <source>
        <dbReference type="Proteomes" id="UP000054537"/>
    </source>
</evidence>
<organism evidence="2 3">
    <name type="scientific">Actinoplanes utahensis</name>
    <dbReference type="NCBI Taxonomy" id="1869"/>
    <lineage>
        <taxon>Bacteria</taxon>
        <taxon>Bacillati</taxon>
        <taxon>Actinomycetota</taxon>
        <taxon>Actinomycetes</taxon>
        <taxon>Micromonosporales</taxon>
        <taxon>Micromonosporaceae</taxon>
        <taxon>Actinoplanes</taxon>
    </lineage>
</organism>
<protein>
    <submittedName>
        <fullName evidence="2">Uncharacterized protein</fullName>
    </submittedName>
</protein>
<dbReference type="RefSeq" id="WP_043523206.1">
    <property type="nucleotide sequence ID" value="NZ_BAABKU010000004.1"/>
</dbReference>
<reference evidence="2 3" key="1">
    <citation type="submission" date="2014-10" db="EMBL/GenBank/DDBJ databases">
        <title>Draft genome sequence of Actinoplanes utahensis NRRL 12052.</title>
        <authorList>
            <person name="Velasco-Bucheli B."/>
            <person name="del Cerro C."/>
            <person name="Hormigo D."/>
            <person name="Garcia J.L."/>
            <person name="Acebal C."/>
            <person name="Arroyo M."/>
            <person name="de la Mata I."/>
        </authorList>
    </citation>
    <scope>NUCLEOTIDE SEQUENCE [LARGE SCALE GENOMIC DNA]</scope>
    <source>
        <strain evidence="2 3">NRRL 12052</strain>
    </source>
</reference>
<comment type="caution">
    <text evidence="2">The sequence shown here is derived from an EMBL/GenBank/DDBJ whole genome shotgun (WGS) entry which is preliminary data.</text>
</comment>